<evidence type="ECO:0000313" key="11">
    <source>
        <dbReference type="EMBL" id="NGP78198.1"/>
    </source>
</evidence>
<evidence type="ECO:0000256" key="4">
    <source>
        <dbReference type="ARBA" id="ARBA00022679"/>
    </source>
</evidence>
<dbReference type="EC" id="2.7.13.3" evidence="2"/>
<proteinExistence type="predicted"/>
<keyword evidence="5" id="KW-0547">Nucleotide-binding</keyword>
<feature type="region of interest" description="Disordered" evidence="9">
    <location>
        <begin position="1"/>
        <end position="56"/>
    </location>
</feature>
<evidence type="ECO:0000256" key="5">
    <source>
        <dbReference type="ARBA" id="ARBA00022741"/>
    </source>
</evidence>
<gene>
    <name evidence="11" type="ORF">G3570_16280</name>
</gene>
<feature type="domain" description="Histidine kinase" evidence="10">
    <location>
        <begin position="48"/>
        <end position="118"/>
    </location>
</feature>
<evidence type="ECO:0000256" key="8">
    <source>
        <dbReference type="ARBA" id="ARBA00023012"/>
    </source>
</evidence>
<evidence type="ECO:0000256" key="7">
    <source>
        <dbReference type="ARBA" id="ARBA00022840"/>
    </source>
</evidence>
<dbReference type="Proteomes" id="UP000473278">
    <property type="component" value="Unassembled WGS sequence"/>
</dbReference>
<evidence type="ECO:0000259" key="10">
    <source>
        <dbReference type="PROSITE" id="PS50109"/>
    </source>
</evidence>
<feature type="non-terminal residue" evidence="11">
    <location>
        <position position="1"/>
    </location>
</feature>
<feature type="non-terminal residue" evidence="11">
    <location>
        <position position="118"/>
    </location>
</feature>
<dbReference type="InterPro" id="IPR036890">
    <property type="entry name" value="HATPase_C_sf"/>
</dbReference>
<dbReference type="SUPFAM" id="SSF55874">
    <property type="entry name" value="ATPase domain of HSP90 chaperone/DNA topoisomerase II/histidine kinase"/>
    <property type="match status" value="1"/>
</dbReference>
<keyword evidence="3" id="KW-0597">Phosphoprotein</keyword>
<dbReference type="GO" id="GO:0004673">
    <property type="term" value="F:protein histidine kinase activity"/>
    <property type="evidence" value="ECO:0007669"/>
    <property type="project" value="UniProtKB-EC"/>
</dbReference>
<dbReference type="RefSeq" id="WP_165143930.1">
    <property type="nucleotide sequence ID" value="NZ_JAALLT010000021.1"/>
</dbReference>
<dbReference type="PROSITE" id="PS50109">
    <property type="entry name" value="HIS_KIN"/>
    <property type="match status" value="1"/>
</dbReference>
<comment type="catalytic activity">
    <reaction evidence="1">
        <text>ATP + protein L-histidine = ADP + protein N-phospho-L-histidine.</text>
        <dbReference type="EC" id="2.7.13.3"/>
    </reaction>
</comment>
<dbReference type="PANTHER" id="PTHR43065">
    <property type="entry name" value="SENSOR HISTIDINE KINASE"/>
    <property type="match status" value="1"/>
</dbReference>
<evidence type="ECO:0000256" key="6">
    <source>
        <dbReference type="ARBA" id="ARBA00022777"/>
    </source>
</evidence>
<dbReference type="EMBL" id="JAALLT010000021">
    <property type="protein sequence ID" value="NGP78198.1"/>
    <property type="molecule type" value="Genomic_DNA"/>
</dbReference>
<dbReference type="SMART" id="SM00387">
    <property type="entry name" value="HATPase_c"/>
    <property type="match status" value="1"/>
</dbReference>
<dbReference type="InterPro" id="IPR004358">
    <property type="entry name" value="Sig_transdc_His_kin-like_C"/>
</dbReference>
<reference evidence="11 12" key="1">
    <citation type="submission" date="2020-02" db="EMBL/GenBank/DDBJ databases">
        <title>Balneolaceae bacterium YR4-1, complete genome.</title>
        <authorList>
            <person name="Li Y."/>
            <person name="Wu S."/>
        </authorList>
    </citation>
    <scope>NUCLEOTIDE SEQUENCE [LARGE SCALE GENOMIC DNA]</scope>
    <source>
        <strain evidence="11 12">YR4-1</strain>
    </source>
</reference>
<dbReference type="InterPro" id="IPR003594">
    <property type="entry name" value="HATPase_dom"/>
</dbReference>
<organism evidence="11 12">
    <name type="scientific">Halalkalibaculum roseum</name>
    <dbReference type="NCBI Taxonomy" id="2709311"/>
    <lineage>
        <taxon>Bacteria</taxon>
        <taxon>Pseudomonadati</taxon>
        <taxon>Balneolota</taxon>
        <taxon>Balneolia</taxon>
        <taxon>Balneolales</taxon>
        <taxon>Balneolaceae</taxon>
        <taxon>Halalkalibaculum</taxon>
    </lineage>
</organism>
<evidence type="ECO:0000256" key="1">
    <source>
        <dbReference type="ARBA" id="ARBA00000085"/>
    </source>
</evidence>
<dbReference type="Pfam" id="PF02518">
    <property type="entry name" value="HATPase_c"/>
    <property type="match status" value="1"/>
</dbReference>
<evidence type="ECO:0000313" key="12">
    <source>
        <dbReference type="Proteomes" id="UP000473278"/>
    </source>
</evidence>
<evidence type="ECO:0000256" key="2">
    <source>
        <dbReference type="ARBA" id="ARBA00012438"/>
    </source>
</evidence>
<dbReference type="GO" id="GO:0005524">
    <property type="term" value="F:ATP binding"/>
    <property type="evidence" value="ECO:0007669"/>
    <property type="project" value="UniProtKB-KW"/>
</dbReference>
<feature type="compositionally biased region" description="Basic and acidic residues" evidence="9">
    <location>
        <begin position="1"/>
        <end position="12"/>
    </location>
</feature>
<dbReference type="PANTHER" id="PTHR43065:SF10">
    <property type="entry name" value="PEROXIDE STRESS-ACTIVATED HISTIDINE KINASE MAK3"/>
    <property type="match status" value="1"/>
</dbReference>
<feature type="compositionally biased region" description="Low complexity" evidence="9">
    <location>
        <begin position="18"/>
        <end position="35"/>
    </location>
</feature>
<name>A0A6M1T0I4_9BACT</name>
<comment type="caution">
    <text evidence="11">The sequence shown here is derived from an EMBL/GenBank/DDBJ whole genome shotgun (WGS) entry which is preliminary data.</text>
</comment>
<dbReference type="GO" id="GO:0000160">
    <property type="term" value="P:phosphorelay signal transduction system"/>
    <property type="evidence" value="ECO:0007669"/>
    <property type="project" value="UniProtKB-KW"/>
</dbReference>
<protein>
    <recommendedName>
        <fullName evidence="2">histidine kinase</fullName>
        <ecNumber evidence="2">2.7.13.3</ecNumber>
    </recommendedName>
</protein>
<dbReference type="PRINTS" id="PR00344">
    <property type="entry name" value="BCTRLSENSOR"/>
</dbReference>
<evidence type="ECO:0000256" key="3">
    <source>
        <dbReference type="ARBA" id="ARBA00022553"/>
    </source>
</evidence>
<keyword evidence="4" id="KW-0808">Transferase</keyword>
<dbReference type="InterPro" id="IPR005467">
    <property type="entry name" value="His_kinase_dom"/>
</dbReference>
<dbReference type="Gene3D" id="3.30.565.10">
    <property type="entry name" value="Histidine kinase-like ATPase, C-terminal domain"/>
    <property type="match status" value="1"/>
</dbReference>
<keyword evidence="12" id="KW-1185">Reference proteome</keyword>
<dbReference type="AlphaFoldDB" id="A0A6M1T0I4"/>
<keyword evidence="8" id="KW-0902">Two-component regulatory system</keyword>
<accession>A0A6M1T0I4</accession>
<evidence type="ECO:0000256" key="9">
    <source>
        <dbReference type="SAM" id="MobiDB-lite"/>
    </source>
</evidence>
<keyword evidence="7" id="KW-0067">ATP-binding</keyword>
<keyword evidence="6 11" id="KW-0418">Kinase</keyword>
<sequence length="118" mass="12771">DAMREKLSEKSHVKNKKSPSLEVGSSEESGSQQSELGDDSSNDYEPRLTARTRQKGSNVIIEIEDNGPGIPEEMKDKILQPFFTTKKGNQGTGLGLSITNDIIKAHGGSLDIESEPGK</sequence>